<proteinExistence type="predicted"/>
<feature type="compositionally biased region" description="Basic and acidic residues" evidence="1">
    <location>
        <begin position="496"/>
        <end position="517"/>
    </location>
</feature>
<sequence length="1221" mass="136635">MRLKFNATPNNNASFARLCNGDFSFQSYDWTAENFVDSLDDQLAFEHVYISLSFIVGTLFVSHALDEFEPITDLQGYKEQIPCYLHCGVWLVAKCNREIFGPLGTIIDDGLSREKAGNDAAGGRAMTRQWECHSGVRVHSDLPYAGPLRAPLGRPAGLPRRGGEPYYSARWSKQLELQVPSACVSGGVSMVSTLAGPGKACESGAVYFNFAVERTLQATVLLSSGAQTRVVITLARVLRNVPGRSRIASYRSVADVITFLVTHFRKFHFGGQHANRLSLCSCPYRGIRSGNFGELVVTAGNVILLRELLRIMFAYVEGIATPFRFRMLGYSVAGVAGASGCTLWLNSGGGDTQRQVVFQSTLVRSRFRGWVVRIVRRLFCLLANHGCFSNRRNLIMTVSLMQQTVYAGRKAANSEIKSAVEPQMLVHWLLPQCYSTFDSTGFALIPLQAGYWRGVFYGVSDKLWSNCKGDVSVDPMRVIEVSIKRRRNERAAVTGDPRENPPTDGIVRHDSHMRRSGEQANRSSNVAPRYEDCSRKLETCRPSGNNISAHMDKALLRTRCSRSLNVYDHIKNNRHRTKQQNHRSVGLVLKIKEIFQIIVARVYACILLKESIVLKWSISPHFCNTRHDISLLVWLPTVCSSPRWFALADILWPPLPEYEPRLRAWASRAESSRIRLERASQKQSSDSHETPYDRVKRCRERKISIKAFERVNVDVFTQNKRPCPQHSKNQFLLLATWVFGACGGAQVRMFAFHPGEPGSRTEFCTFGILSNDAAGWRESPVSPALAFRRCSLGFPLVGDRPIMNAVKYRVVSGVVWTNWTMVHRHDKMPLVYACLALPSHTENVCEFQGLELTTIVWYTLRTVRDVSYTNCTRTISRLGPQECTPSNRSHEIVSEFDPLRSMHVYAVAAMSRVGSQRGGEKGPCQGGRYKLVIHSKEREVMRSVVEACDGEARNKYLLVPVNKATERAAKYTGATIYRSTGVSEVRRAYRSLSIYFIILLVWRPLESFLRPVESTLALRSPLTKAIQVRSPVGSLPDSRMWESCWAMPLADGHSRLTIPTQLHPRVLLHVMLRDDGHLRVPAGKPVTRRALPRPGFTPPHEFILHMVNNEVAVVQWLDYSPPTCANRVRFPDFHMWAIQLVGGFSRGSSVSPRPFIPALLCTHFTSPSSAFKTSMLRAAQISLHTPSGDGPPLVGQGQGGRLVVGGSLVHGPASPMRQIFS</sequence>
<comment type="caution">
    <text evidence="2">The sequence shown here is derived from an EMBL/GenBank/DDBJ whole genome shotgun (WGS) entry which is preliminary data.</text>
</comment>
<reference evidence="2 3" key="1">
    <citation type="submission" date="2023-02" db="EMBL/GenBank/DDBJ databases">
        <title>LHISI_Scaffold_Assembly.</title>
        <authorList>
            <person name="Stuart O.P."/>
            <person name="Cleave R."/>
            <person name="Magrath M.J.L."/>
            <person name="Mikheyev A.S."/>
        </authorList>
    </citation>
    <scope>NUCLEOTIDE SEQUENCE [LARGE SCALE GENOMIC DNA]</scope>
    <source>
        <strain evidence="2">Daus_M_001</strain>
        <tissue evidence="2">Leg muscle</tissue>
    </source>
</reference>
<accession>A0ABQ9GFC9</accession>
<evidence type="ECO:0000313" key="2">
    <source>
        <dbReference type="EMBL" id="KAJ8871038.1"/>
    </source>
</evidence>
<dbReference type="EMBL" id="JARBHB010000012">
    <property type="protein sequence ID" value="KAJ8871038.1"/>
    <property type="molecule type" value="Genomic_DNA"/>
</dbReference>
<evidence type="ECO:0000256" key="1">
    <source>
        <dbReference type="SAM" id="MobiDB-lite"/>
    </source>
</evidence>
<keyword evidence="3" id="KW-1185">Reference proteome</keyword>
<protein>
    <submittedName>
        <fullName evidence="2">Uncharacterized protein</fullName>
    </submittedName>
</protein>
<feature type="region of interest" description="Disordered" evidence="1">
    <location>
        <begin position="488"/>
        <end position="530"/>
    </location>
</feature>
<dbReference type="Proteomes" id="UP001159363">
    <property type="component" value="Chromosome 11"/>
</dbReference>
<evidence type="ECO:0000313" key="3">
    <source>
        <dbReference type="Proteomes" id="UP001159363"/>
    </source>
</evidence>
<organism evidence="2 3">
    <name type="scientific">Dryococelus australis</name>
    <dbReference type="NCBI Taxonomy" id="614101"/>
    <lineage>
        <taxon>Eukaryota</taxon>
        <taxon>Metazoa</taxon>
        <taxon>Ecdysozoa</taxon>
        <taxon>Arthropoda</taxon>
        <taxon>Hexapoda</taxon>
        <taxon>Insecta</taxon>
        <taxon>Pterygota</taxon>
        <taxon>Neoptera</taxon>
        <taxon>Polyneoptera</taxon>
        <taxon>Phasmatodea</taxon>
        <taxon>Verophasmatodea</taxon>
        <taxon>Anareolatae</taxon>
        <taxon>Phasmatidae</taxon>
        <taxon>Eurycanthinae</taxon>
        <taxon>Dryococelus</taxon>
    </lineage>
</organism>
<name>A0ABQ9GFC9_9NEOP</name>
<gene>
    <name evidence="2" type="ORF">PR048_027342</name>
</gene>